<feature type="domain" description="Ketosynthase family 3 (KS3)" evidence="6">
    <location>
        <begin position="13"/>
        <end position="469"/>
    </location>
</feature>
<dbReference type="InterPro" id="IPR032821">
    <property type="entry name" value="PKS_assoc"/>
</dbReference>
<dbReference type="SUPFAM" id="SSF52151">
    <property type="entry name" value="FabD/lysophospholipase-like"/>
    <property type="match status" value="1"/>
</dbReference>
<dbReference type="PANTHER" id="PTHR43775">
    <property type="entry name" value="FATTY ACID SYNTHASE"/>
    <property type="match status" value="1"/>
</dbReference>
<evidence type="ECO:0000313" key="9">
    <source>
        <dbReference type="Proteomes" id="UP000630594"/>
    </source>
</evidence>
<dbReference type="Gene3D" id="3.10.129.110">
    <property type="entry name" value="Polyketide synthase dehydratase"/>
    <property type="match status" value="1"/>
</dbReference>
<evidence type="ECO:0000256" key="2">
    <source>
        <dbReference type="ARBA" id="ARBA00022553"/>
    </source>
</evidence>
<dbReference type="InterPro" id="IPR037143">
    <property type="entry name" value="4-PPantetheinyl_Trfase_dom_sf"/>
</dbReference>
<dbReference type="InterPro" id="IPR049900">
    <property type="entry name" value="PKS_mFAS_DH"/>
</dbReference>
<feature type="active site" description="Proton donor; for dehydratase activity" evidence="4">
    <location>
        <position position="1204"/>
    </location>
</feature>
<dbReference type="SUPFAM" id="SSF56214">
    <property type="entry name" value="4'-phosphopantetheinyl transferase"/>
    <property type="match status" value="2"/>
</dbReference>
<dbReference type="Pfam" id="PF16197">
    <property type="entry name" value="KAsynt_C_assoc"/>
    <property type="match status" value="1"/>
</dbReference>
<dbReference type="SMART" id="SM00827">
    <property type="entry name" value="PKS_AT"/>
    <property type="match status" value="1"/>
</dbReference>
<dbReference type="PROSITE" id="PS52004">
    <property type="entry name" value="KS3_2"/>
    <property type="match status" value="1"/>
</dbReference>
<dbReference type="Pfam" id="PF01648">
    <property type="entry name" value="ACPS"/>
    <property type="match status" value="1"/>
</dbReference>
<feature type="region of interest" description="Disordered" evidence="5">
    <location>
        <begin position="933"/>
        <end position="957"/>
    </location>
</feature>
<dbReference type="Pfam" id="PF02801">
    <property type="entry name" value="Ketoacyl-synt_C"/>
    <property type="match status" value="1"/>
</dbReference>
<dbReference type="InterPro" id="IPR029069">
    <property type="entry name" value="HotDog_dom_sf"/>
</dbReference>
<dbReference type="CDD" id="cd00833">
    <property type="entry name" value="PKS"/>
    <property type="match status" value="1"/>
</dbReference>
<dbReference type="InterPro" id="IPR008278">
    <property type="entry name" value="4-PPantetheinyl_Trfase_dom"/>
</dbReference>
<dbReference type="InterPro" id="IPR016039">
    <property type="entry name" value="Thiolase-like"/>
</dbReference>
<feature type="active site" description="Proton acceptor; for dehydratase activity" evidence="4">
    <location>
        <position position="1039"/>
    </location>
</feature>
<dbReference type="InterPro" id="IPR020841">
    <property type="entry name" value="PKS_Beta-ketoAc_synthase_dom"/>
</dbReference>
<evidence type="ECO:0000256" key="5">
    <source>
        <dbReference type="SAM" id="MobiDB-lite"/>
    </source>
</evidence>
<sequence length="1561" mass="165696">MTRRRTLDQGPRPDDVAIVGVAGVFPGAGDAATFWRNVVDGVDSITDAPASRWDPVFFDADAKSADRFYTRRGGFVDDVATFDPLAFGIMPVAMEGCEPDQLLALGAAAACLADAGDVHEDVDPSKVAVLIGRGGYLGDGIARLDQRVRTAQQVVEVLRSVVPGITEAQLDRVKSQFQDSLGPERPEGAIGLVPNLAASRIANRFDFQGPAYTVDAACASSLIAVEQAVDLLRSGRSDLVLAGGVHHCHDLTLWSVFSQLRALSPSGGIRPFSDAADGVLIGEGTGLMALRRLADAERDGDRVYAVIRGTGVASDGRGSSPMSPRLEGQVQAVTAAWQAAGLDPRDVGLVEAHGTATPLGDRTELATLRSFFGAYDPASGPRAVLGSVKSNIGHAMPAAGAAGMIKAALALHHRVLPPTLHAEEPHADVESTRFRLLSQAEPWEGDGERLAGVNAFGFGGINAHVVLSEAPGRDHEGGPGATLTTASGERPAPAPTADEEIILLAGTDAIDLLRQLDELTASGRTATTVVPPADAGPARLAVVNPDERRLTLARKVLARGTAFRGRNDVWFDPTGLLRDGEVCFLFPGVEPEFDPQVDDLAELLGLPWISTASAADGVQGQGIGITEVGHFLADALAAIGVRPDQIAGHSLGEWTGHVVSGMIPYEHVHTMLAGLRPGVMEFPDVVFVALGCGVEVAGEIIDGVADAHVSHDNCPRQSIVCAPQAAVPELLARAKERRVMAQEMPFRSGFHSPLFAPYVDGLLQLFRTLPMSPAAVPLWSATTLEPYPDDEASIQALATRHLLEPVRFRELTLKLHARGVRAFVQVGSGSLNGFLDDTLRGEDVLTVSALPAPGARSSHSSVGQLRRVAAALWSAGYDVDLAPLGHGDRSGRRDPKDRSGRTVEGAPRDDVRPSPRAGMPVRLGSTLVRDLTPLAPQAPSGVTAPGTAPELPAPTPTTSPFASEFQALVRDATQAAQQVVAAAGSAVRPAVRRAARPATRPVATRHVQQAPARVLTPTAQESETVLELSVAAQPWWGDHAFYPQPEGWECLEDRFPLVPMTALIEMLADEAQKLVPGSVVVAVEQVRAFKWLAVEPAATVTVRATLDAEASTAAGPGSWCVKASIDGHTRAVVRLAAEHPQAPAPRPTRITGEIPREWTVEQIYADGHLFHGPAYQGIASVEAFGTDGVAGHLETKPFPGSLLDNAGQLFGIWVAARADKDRLVLPTSVDRFAFFGPHPEPGTVVRCVVTCTALEETHVRADLELTVDGRVWCRIEGWEDRRFQSDDRLFMMLREPGDHLLALPQPSGWFLVVEGWPDSASREVVMRRFLNQAERATHMGLNPRAQRTRLLGRIAAKDAVRARLYAAGRSSVFPAELGIENADSGRPHVLLPGQDVAGTPGLGDLRISIGHTLGGRGAPVGLGVAIAADGVDVGIDVERVDTRGDQFASTAMAQPELDLFDHHFGALTGRDRDRELTRWWAAKEAAAKALGTGLQGRPRDFVVAEVAQADGEVALRVGERWIATTSVFPTTTDPSTTTASSDAAAPEEYIVAWTDLEPRHG</sequence>
<dbReference type="SUPFAM" id="SSF53901">
    <property type="entry name" value="Thiolase-like"/>
    <property type="match status" value="1"/>
</dbReference>
<accession>A0ABQ1Q4E4</accession>
<feature type="region of interest" description="C-terminal hotdog fold" evidence="4">
    <location>
        <begin position="1155"/>
        <end position="1289"/>
    </location>
</feature>
<reference evidence="9" key="1">
    <citation type="journal article" date="2019" name="Int. J. Syst. Evol. Microbiol.">
        <title>The Global Catalogue of Microorganisms (GCM) 10K type strain sequencing project: providing services to taxonomists for standard genome sequencing and annotation.</title>
        <authorList>
            <consortium name="The Broad Institute Genomics Platform"/>
            <consortium name="The Broad Institute Genome Sequencing Center for Infectious Disease"/>
            <person name="Wu L."/>
            <person name="Ma J."/>
        </authorList>
    </citation>
    <scope>NUCLEOTIDE SEQUENCE [LARGE SCALE GENOMIC DNA]</scope>
    <source>
        <strain evidence="9">CCM 7403</strain>
    </source>
</reference>
<dbReference type="SMART" id="SM00825">
    <property type="entry name" value="PKS_KS"/>
    <property type="match status" value="1"/>
</dbReference>
<dbReference type="Pfam" id="PF00698">
    <property type="entry name" value="Acyl_transf_1"/>
    <property type="match status" value="1"/>
</dbReference>
<organism evidence="8 9">
    <name type="scientific">Nocardioides daphniae</name>
    <dbReference type="NCBI Taxonomy" id="402297"/>
    <lineage>
        <taxon>Bacteria</taxon>
        <taxon>Bacillati</taxon>
        <taxon>Actinomycetota</taxon>
        <taxon>Actinomycetes</taxon>
        <taxon>Propionibacteriales</taxon>
        <taxon>Nocardioidaceae</taxon>
        <taxon>Nocardioides</taxon>
    </lineage>
</organism>
<dbReference type="PROSITE" id="PS52019">
    <property type="entry name" value="PKS_MFAS_DH"/>
    <property type="match status" value="1"/>
</dbReference>
<evidence type="ECO:0000256" key="4">
    <source>
        <dbReference type="PROSITE-ProRule" id="PRU01363"/>
    </source>
</evidence>
<dbReference type="Gene3D" id="3.40.366.10">
    <property type="entry name" value="Malonyl-Coenzyme A Acyl Carrier Protein, domain 2"/>
    <property type="match status" value="1"/>
</dbReference>
<evidence type="ECO:0000256" key="1">
    <source>
        <dbReference type="ARBA" id="ARBA00022450"/>
    </source>
</evidence>
<keyword evidence="2" id="KW-0597">Phosphoprotein</keyword>
<dbReference type="RefSeq" id="WP_188420996.1">
    <property type="nucleotide sequence ID" value="NZ_BMCK01000001.1"/>
</dbReference>
<dbReference type="SUPFAM" id="SSF54637">
    <property type="entry name" value="Thioesterase/thiol ester dehydrase-isomerase"/>
    <property type="match status" value="1"/>
</dbReference>
<dbReference type="EMBL" id="BMCK01000001">
    <property type="protein sequence ID" value="GGD12464.1"/>
    <property type="molecule type" value="Genomic_DNA"/>
</dbReference>
<feature type="region of interest" description="Disordered" evidence="5">
    <location>
        <begin position="883"/>
        <end position="921"/>
    </location>
</feature>
<evidence type="ECO:0000259" key="6">
    <source>
        <dbReference type="PROSITE" id="PS52004"/>
    </source>
</evidence>
<keyword evidence="1" id="KW-0596">Phosphopantetheine</keyword>
<keyword evidence="9" id="KW-1185">Reference proteome</keyword>
<dbReference type="InterPro" id="IPR014031">
    <property type="entry name" value="Ketoacyl_synth_C"/>
</dbReference>
<dbReference type="Proteomes" id="UP000630594">
    <property type="component" value="Unassembled WGS sequence"/>
</dbReference>
<dbReference type="InterPro" id="IPR018201">
    <property type="entry name" value="Ketoacyl_synth_AS"/>
</dbReference>
<feature type="compositionally biased region" description="Basic and acidic residues" evidence="5">
    <location>
        <begin position="886"/>
        <end position="913"/>
    </location>
</feature>
<dbReference type="Pfam" id="PF00109">
    <property type="entry name" value="ketoacyl-synt"/>
    <property type="match status" value="1"/>
</dbReference>
<dbReference type="InterPro" id="IPR042104">
    <property type="entry name" value="PKS_dehydratase_sf"/>
</dbReference>
<name>A0ABQ1Q4E4_9ACTN</name>
<comment type="caution">
    <text evidence="8">The sequence shown here is derived from an EMBL/GenBank/DDBJ whole genome shotgun (WGS) entry which is preliminary data.</text>
</comment>
<evidence type="ECO:0000259" key="7">
    <source>
        <dbReference type="PROSITE" id="PS52019"/>
    </source>
</evidence>
<dbReference type="PROSITE" id="PS00606">
    <property type="entry name" value="KS3_1"/>
    <property type="match status" value="1"/>
</dbReference>
<feature type="domain" description="PKS/mFAS DH" evidence="7">
    <location>
        <begin position="1005"/>
        <end position="1289"/>
    </location>
</feature>
<dbReference type="PANTHER" id="PTHR43775:SF37">
    <property type="entry name" value="SI:DKEY-61P9.11"/>
    <property type="match status" value="1"/>
</dbReference>
<evidence type="ECO:0000256" key="3">
    <source>
        <dbReference type="ARBA" id="ARBA00022679"/>
    </source>
</evidence>
<feature type="region of interest" description="Disordered" evidence="5">
    <location>
        <begin position="470"/>
        <end position="494"/>
    </location>
</feature>
<dbReference type="InterPro" id="IPR001227">
    <property type="entry name" value="Ac_transferase_dom_sf"/>
</dbReference>
<dbReference type="InterPro" id="IPR050091">
    <property type="entry name" value="PKS_NRPS_Biosynth_Enz"/>
</dbReference>
<feature type="region of interest" description="N-terminal hotdog fold" evidence="4">
    <location>
        <begin position="1005"/>
        <end position="1140"/>
    </location>
</feature>
<proteinExistence type="predicted"/>
<dbReference type="Gene3D" id="3.40.47.10">
    <property type="match status" value="1"/>
</dbReference>
<dbReference type="InterPro" id="IPR014043">
    <property type="entry name" value="Acyl_transferase_dom"/>
</dbReference>
<gene>
    <name evidence="8" type="ORF">GCM10007231_09310</name>
</gene>
<keyword evidence="3" id="KW-0808">Transferase</keyword>
<dbReference type="Gene3D" id="3.90.470.20">
    <property type="entry name" value="4'-phosphopantetheinyl transferase domain"/>
    <property type="match status" value="2"/>
</dbReference>
<dbReference type="InterPro" id="IPR014030">
    <property type="entry name" value="Ketoacyl_synth_N"/>
</dbReference>
<evidence type="ECO:0000313" key="8">
    <source>
        <dbReference type="EMBL" id="GGD12464.1"/>
    </source>
</evidence>
<protein>
    <submittedName>
        <fullName evidence="8">Polyketide synthase</fullName>
    </submittedName>
</protein>
<dbReference type="InterPro" id="IPR016035">
    <property type="entry name" value="Acyl_Trfase/lysoPLipase"/>
</dbReference>